<evidence type="ECO:0000313" key="3">
    <source>
        <dbReference type="Proteomes" id="UP000198992"/>
    </source>
</evidence>
<keyword evidence="1" id="KW-0732">Signal</keyword>
<dbReference type="EMBL" id="FNTH01000001">
    <property type="protein sequence ID" value="SED22109.1"/>
    <property type="molecule type" value="Genomic_DNA"/>
</dbReference>
<dbReference type="RefSeq" id="WP_092118389.1">
    <property type="nucleotide sequence ID" value="NZ_FNTH01000001.1"/>
</dbReference>
<dbReference type="Proteomes" id="UP000198992">
    <property type="component" value="Unassembled WGS sequence"/>
</dbReference>
<proteinExistence type="predicted"/>
<protein>
    <submittedName>
        <fullName evidence="2">Uncharacterized protein</fullName>
    </submittedName>
</protein>
<dbReference type="OrthoDB" id="8236492at2"/>
<evidence type="ECO:0000313" key="2">
    <source>
        <dbReference type="EMBL" id="SED22109.1"/>
    </source>
</evidence>
<feature type="signal peptide" evidence="1">
    <location>
        <begin position="1"/>
        <end position="23"/>
    </location>
</feature>
<name>A0A1H4YVP2_9BRAD</name>
<sequence length="119" mass="12794">MKTSSLWIIATVCLTAATPAAQARSAYDGSWDLVFVTQRGACDPSYNFTVNISDGIVTHPNLVKFRGYVARFGSVRASVTVHEKFASGTGRLTATTGGGRWSGHTGSERCTGYWTAQRN</sequence>
<reference evidence="2 3" key="1">
    <citation type="submission" date="2016-10" db="EMBL/GenBank/DDBJ databases">
        <authorList>
            <person name="de Groot N.N."/>
        </authorList>
    </citation>
    <scope>NUCLEOTIDE SEQUENCE [LARGE SCALE GENOMIC DNA]</scope>
    <source>
        <strain evidence="2 3">MT12</strain>
    </source>
</reference>
<evidence type="ECO:0000256" key="1">
    <source>
        <dbReference type="SAM" id="SignalP"/>
    </source>
</evidence>
<accession>A0A1H4YVP2</accession>
<organism evidence="2 3">
    <name type="scientific">Bradyrhizobium erythrophlei</name>
    <dbReference type="NCBI Taxonomy" id="1437360"/>
    <lineage>
        <taxon>Bacteria</taxon>
        <taxon>Pseudomonadati</taxon>
        <taxon>Pseudomonadota</taxon>
        <taxon>Alphaproteobacteria</taxon>
        <taxon>Hyphomicrobiales</taxon>
        <taxon>Nitrobacteraceae</taxon>
        <taxon>Bradyrhizobium</taxon>
    </lineage>
</organism>
<feature type="chain" id="PRO_5011558977" evidence="1">
    <location>
        <begin position="24"/>
        <end position="119"/>
    </location>
</feature>
<dbReference type="AlphaFoldDB" id="A0A1H4YVP2"/>
<gene>
    <name evidence="2" type="ORF">SAMN05444164_4127</name>
</gene>